<reference evidence="1 2" key="1">
    <citation type="journal article" date="2012" name="J. Bacteriol.">
        <title>Genome Sequence of Fibrella aestuarina BUZ 2T, a Filamentous Marine Bacterium.</title>
        <authorList>
            <person name="Filippini M."/>
            <person name="Qi W."/>
            <person name="Blom J."/>
            <person name="Goesmann A."/>
            <person name="Smits T.H."/>
            <person name="Bagheri H.C."/>
        </authorList>
    </citation>
    <scope>NUCLEOTIDE SEQUENCE [LARGE SCALE GENOMIC DNA]</scope>
    <source>
        <strain evidence="2">BUZ 2T</strain>
    </source>
</reference>
<dbReference type="STRING" id="1166018.FAES_4062"/>
<evidence type="ECO:0000313" key="2">
    <source>
        <dbReference type="Proteomes" id="UP000011058"/>
    </source>
</evidence>
<keyword evidence="2" id="KW-1185">Reference proteome</keyword>
<sequence>MVVIAKSLTPSAVNRRIQAEARWQRVKVLINEYGYGLSDAFRLADDKPAGVADNYDDAIARAEEDRAEAYRYGSY</sequence>
<dbReference type="RefSeq" id="WP_015333161.1">
    <property type="nucleotide sequence ID" value="NC_020054.1"/>
</dbReference>
<dbReference type="Proteomes" id="UP000011058">
    <property type="component" value="Chromosome"/>
</dbReference>
<proteinExistence type="predicted"/>
<dbReference type="HOGENOM" id="CLU_2665683_0_0_10"/>
<protein>
    <submittedName>
        <fullName evidence="1">Uncharacterized protein</fullName>
    </submittedName>
</protein>
<organism evidence="1 2">
    <name type="scientific">Fibrella aestuarina BUZ 2</name>
    <dbReference type="NCBI Taxonomy" id="1166018"/>
    <lineage>
        <taxon>Bacteria</taxon>
        <taxon>Pseudomonadati</taxon>
        <taxon>Bacteroidota</taxon>
        <taxon>Cytophagia</taxon>
        <taxon>Cytophagales</taxon>
        <taxon>Spirosomataceae</taxon>
        <taxon>Fibrella</taxon>
    </lineage>
</organism>
<name>I0KD59_9BACT</name>
<accession>I0KD59</accession>
<dbReference type="KEGG" id="fae:FAES_4062"/>
<dbReference type="AlphaFoldDB" id="I0KD59"/>
<dbReference type="EMBL" id="HE796683">
    <property type="protein sequence ID" value="CCH02062.1"/>
    <property type="molecule type" value="Genomic_DNA"/>
</dbReference>
<evidence type="ECO:0000313" key="1">
    <source>
        <dbReference type="EMBL" id="CCH02062.1"/>
    </source>
</evidence>
<gene>
    <name evidence="1" type="ORF">FAES_4062</name>
</gene>